<dbReference type="InterPro" id="IPR000182">
    <property type="entry name" value="GNAT_dom"/>
</dbReference>
<gene>
    <name evidence="2" type="ORF">BHU61_12525</name>
</gene>
<feature type="domain" description="N-acetyltransferase" evidence="1">
    <location>
        <begin position="2"/>
        <end position="154"/>
    </location>
</feature>
<dbReference type="InterPro" id="IPR016181">
    <property type="entry name" value="Acyl_CoA_acyltransferase"/>
</dbReference>
<keyword evidence="2" id="KW-0808">Transferase</keyword>
<dbReference type="Gene3D" id="3.40.630.30">
    <property type="match status" value="1"/>
</dbReference>
<dbReference type="Proteomes" id="UP000249808">
    <property type="component" value="Unassembled WGS sequence"/>
</dbReference>
<dbReference type="AlphaFoldDB" id="A0A327ZRN7"/>
<comment type="caution">
    <text evidence="2">The sequence shown here is derived from an EMBL/GenBank/DDBJ whole genome shotgun (WGS) entry which is preliminary data.</text>
</comment>
<accession>A0A327ZRN7</accession>
<protein>
    <submittedName>
        <fullName evidence="2">GNAT family N-acetyltransferase</fullName>
    </submittedName>
</protein>
<organism evidence="2 3">
    <name type="scientific">Macrococcus epidermidis</name>
    <dbReference type="NCBI Taxonomy" id="1902580"/>
    <lineage>
        <taxon>Bacteria</taxon>
        <taxon>Bacillati</taxon>
        <taxon>Bacillota</taxon>
        <taxon>Bacilli</taxon>
        <taxon>Bacillales</taxon>
        <taxon>Staphylococcaceae</taxon>
        <taxon>Macrococcus</taxon>
    </lineage>
</organism>
<dbReference type="PROSITE" id="PS51186">
    <property type="entry name" value="GNAT"/>
    <property type="match status" value="1"/>
</dbReference>
<name>A0A327ZRN7_9STAP</name>
<evidence type="ECO:0000259" key="1">
    <source>
        <dbReference type="PROSITE" id="PS51186"/>
    </source>
</evidence>
<proteinExistence type="predicted"/>
<sequence>MVQLVPYDEQYKERLRQFYQPAEALKYTQLPEYSIEEINDNVHGVVIINRNQPIGFFLLHRTDRRFQYTDEKQSLLLTSLIMDHSYSGKGHGKHAMLQLPFYIRKHFTHVKSIVLGVNHANIPAQKLYERVDFEDTGRRIEGALGEQYIYRLEI</sequence>
<evidence type="ECO:0000313" key="3">
    <source>
        <dbReference type="Proteomes" id="UP000249808"/>
    </source>
</evidence>
<dbReference type="GO" id="GO:0016747">
    <property type="term" value="F:acyltransferase activity, transferring groups other than amino-acyl groups"/>
    <property type="evidence" value="ECO:0007669"/>
    <property type="project" value="InterPro"/>
</dbReference>
<reference evidence="2 3" key="1">
    <citation type="journal article" date="2018" name="Front. Microbiol.">
        <title>Description and Comparative Genomics of Macrococcus caseolyticus subsp. hominis subsp. nov., Macrococcus goetzii sp. nov., Macrococcus epidermidis sp. nov., and Macrococcus bohemicus sp. nov., Novel Macrococci From Human Clinical Material With Virulence Potential and Suspected Uptake of Foreign DNA by Natural Transformation.</title>
        <authorList>
            <person name="Maslanova I."/>
            <person name="Wertheimer Z."/>
            <person name="Sedlacek I."/>
            <person name="Svec P."/>
            <person name="Indrakova A."/>
            <person name="Kovarovic V."/>
            <person name="Schumann P."/>
            <person name="Sproer C."/>
            <person name="Kralova S."/>
            <person name="Sedo O."/>
            <person name="Kristofova L."/>
            <person name="Vrbovska V."/>
            <person name="Fuzik T."/>
            <person name="Petras P."/>
            <person name="Zdrahal Z."/>
            <person name="Ruzickova V."/>
            <person name="Doskar J."/>
            <person name="Pantucek R."/>
        </authorList>
    </citation>
    <scope>NUCLEOTIDE SEQUENCE [LARGE SCALE GENOMIC DNA]</scope>
    <source>
        <strain evidence="2 3">01/688</strain>
    </source>
</reference>
<dbReference type="RefSeq" id="WP_111717362.1">
    <property type="nucleotide sequence ID" value="NZ_CP073819.1"/>
</dbReference>
<evidence type="ECO:0000313" key="2">
    <source>
        <dbReference type="EMBL" id="RAK43718.1"/>
    </source>
</evidence>
<dbReference type="SUPFAM" id="SSF55729">
    <property type="entry name" value="Acyl-CoA N-acyltransferases (Nat)"/>
    <property type="match status" value="1"/>
</dbReference>
<dbReference type="EMBL" id="PZJH01000010">
    <property type="protein sequence ID" value="RAK43718.1"/>
    <property type="molecule type" value="Genomic_DNA"/>
</dbReference>
<dbReference type="Pfam" id="PF00583">
    <property type="entry name" value="Acetyltransf_1"/>
    <property type="match status" value="1"/>
</dbReference>
<keyword evidence="3" id="KW-1185">Reference proteome</keyword>